<reference evidence="1 2" key="1">
    <citation type="submission" date="2018-04" db="EMBL/GenBank/DDBJ databases">
        <authorList>
            <person name="Go L.Y."/>
            <person name="Mitchell J.A."/>
        </authorList>
    </citation>
    <scope>NUCLEOTIDE SEQUENCE [LARGE SCALE GENOMIC DNA]</scope>
    <source>
        <strain evidence="1">ULC066bin1</strain>
    </source>
</reference>
<dbReference type="Pfam" id="PF04255">
    <property type="entry name" value="DUF433"/>
    <property type="match status" value="1"/>
</dbReference>
<organism evidence="1 2">
    <name type="scientific">Pseudanabaena frigida</name>
    <dbReference type="NCBI Taxonomy" id="945775"/>
    <lineage>
        <taxon>Bacteria</taxon>
        <taxon>Bacillati</taxon>
        <taxon>Cyanobacteriota</taxon>
        <taxon>Cyanophyceae</taxon>
        <taxon>Pseudanabaenales</taxon>
        <taxon>Pseudanabaenaceae</taxon>
        <taxon>Pseudanabaena</taxon>
    </lineage>
</organism>
<evidence type="ECO:0000313" key="2">
    <source>
        <dbReference type="Proteomes" id="UP000249467"/>
    </source>
</evidence>
<dbReference type="SUPFAM" id="SSF46689">
    <property type="entry name" value="Homeodomain-like"/>
    <property type="match status" value="1"/>
</dbReference>
<dbReference type="EMBL" id="QBML01000003">
    <property type="protein sequence ID" value="PZO44163.1"/>
    <property type="molecule type" value="Genomic_DNA"/>
</dbReference>
<dbReference type="PANTHER" id="PTHR34849:SF1">
    <property type="entry name" value="SLR0770 PROTEIN"/>
    <property type="match status" value="1"/>
</dbReference>
<sequence length="103" mass="12258">MLSLSYPHIEKEENQPARLQRLPRIRIAQIVMDYIAYGWSVEEICRQHLYLTLAEAHAAMGYYFDHQEEIDREISQEWQQVQENTTQATKSPFYIRMKAKGLL</sequence>
<accession>A0A2W4WGD8</accession>
<dbReference type="PANTHER" id="PTHR34849">
    <property type="entry name" value="SSL5025 PROTEIN"/>
    <property type="match status" value="1"/>
</dbReference>
<evidence type="ECO:0000313" key="1">
    <source>
        <dbReference type="EMBL" id="PZO44163.1"/>
    </source>
</evidence>
<dbReference type="AlphaFoldDB" id="A0A2W4WGD8"/>
<comment type="caution">
    <text evidence="1">The sequence shown here is derived from an EMBL/GenBank/DDBJ whole genome shotgun (WGS) entry which is preliminary data.</text>
</comment>
<gene>
    <name evidence="1" type="ORF">DCF19_02880</name>
</gene>
<protein>
    <recommendedName>
        <fullName evidence="3">DUF433 domain-containing protein</fullName>
    </recommendedName>
</protein>
<evidence type="ECO:0008006" key="3">
    <source>
        <dbReference type="Google" id="ProtNLM"/>
    </source>
</evidence>
<dbReference type="InterPro" id="IPR007367">
    <property type="entry name" value="DUF433"/>
</dbReference>
<proteinExistence type="predicted"/>
<name>A0A2W4WGD8_9CYAN</name>
<reference evidence="1 2" key="2">
    <citation type="submission" date="2018-06" db="EMBL/GenBank/DDBJ databases">
        <title>Metagenomic assembly of (sub)arctic Cyanobacteria and their associated microbiome from non-axenic cultures.</title>
        <authorList>
            <person name="Baurain D."/>
        </authorList>
    </citation>
    <scope>NUCLEOTIDE SEQUENCE [LARGE SCALE GENOMIC DNA]</scope>
    <source>
        <strain evidence="1">ULC066bin1</strain>
    </source>
</reference>
<dbReference type="Proteomes" id="UP000249467">
    <property type="component" value="Unassembled WGS sequence"/>
</dbReference>
<dbReference type="Gene3D" id="1.10.10.10">
    <property type="entry name" value="Winged helix-like DNA-binding domain superfamily/Winged helix DNA-binding domain"/>
    <property type="match status" value="1"/>
</dbReference>
<dbReference type="InterPro" id="IPR036388">
    <property type="entry name" value="WH-like_DNA-bd_sf"/>
</dbReference>
<dbReference type="InterPro" id="IPR009057">
    <property type="entry name" value="Homeodomain-like_sf"/>
</dbReference>